<dbReference type="CDD" id="cd01370">
    <property type="entry name" value="KISc_KIP3_like"/>
    <property type="match status" value="1"/>
</dbReference>
<protein>
    <recommendedName>
        <fullName evidence="10">Kinesin-like protein</fullName>
    </recommendedName>
</protein>
<dbReference type="GO" id="GO:0035371">
    <property type="term" value="C:microtubule plus-end"/>
    <property type="evidence" value="ECO:0007669"/>
    <property type="project" value="EnsemblFungi"/>
</dbReference>
<comment type="subcellular location">
    <subcellularLocation>
        <location evidence="1">Cytoplasm</location>
        <location evidence="1">Cytoskeleton</location>
    </subcellularLocation>
</comment>
<feature type="region of interest" description="Disordered" evidence="11">
    <location>
        <begin position="165"/>
        <end position="185"/>
    </location>
</feature>
<evidence type="ECO:0000256" key="2">
    <source>
        <dbReference type="ARBA" id="ARBA00022490"/>
    </source>
</evidence>
<dbReference type="GO" id="GO:1990023">
    <property type="term" value="C:mitotic spindle midzone"/>
    <property type="evidence" value="ECO:0007669"/>
    <property type="project" value="EnsemblFungi"/>
</dbReference>
<feature type="compositionally biased region" description="Polar residues" evidence="11">
    <location>
        <begin position="832"/>
        <end position="844"/>
    </location>
</feature>
<dbReference type="InterPro" id="IPR001752">
    <property type="entry name" value="Kinesin_motor_dom"/>
</dbReference>
<evidence type="ECO:0000313" key="13">
    <source>
        <dbReference type="EMBL" id="CCD26864.1"/>
    </source>
</evidence>
<evidence type="ECO:0000313" key="14">
    <source>
        <dbReference type="Proteomes" id="UP000000689"/>
    </source>
</evidence>
<dbReference type="GO" id="GO:0061673">
    <property type="term" value="C:mitotic spindle astral microtubule"/>
    <property type="evidence" value="ECO:0007669"/>
    <property type="project" value="EnsemblFungi"/>
</dbReference>
<dbReference type="InterPro" id="IPR036961">
    <property type="entry name" value="Kinesin_motor_dom_sf"/>
</dbReference>
<dbReference type="SMART" id="SM00129">
    <property type="entry name" value="KISc"/>
    <property type="match status" value="1"/>
</dbReference>
<dbReference type="eggNOG" id="KOG0242">
    <property type="taxonomic scope" value="Eukaryota"/>
</dbReference>
<evidence type="ECO:0000256" key="6">
    <source>
        <dbReference type="ARBA" id="ARBA00023054"/>
    </source>
</evidence>
<dbReference type="Gene3D" id="3.40.850.10">
    <property type="entry name" value="Kinesin motor domain"/>
    <property type="match status" value="1"/>
</dbReference>
<dbReference type="PRINTS" id="PR00380">
    <property type="entry name" value="KINESINHEAVY"/>
</dbReference>
<feature type="region of interest" description="Disordered" evidence="11">
    <location>
        <begin position="89"/>
        <end position="124"/>
    </location>
</feature>
<keyword evidence="3 10" id="KW-0493">Microtubule</keyword>
<dbReference type="RefSeq" id="XP_003672107.1">
    <property type="nucleotide sequence ID" value="XM_003672059.1"/>
</dbReference>
<keyword evidence="5 9" id="KW-0067">ATP-binding</keyword>
<keyword evidence="6" id="KW-0175">Coiled coil</keyword>
<keyword evidence="2" id="KW-0963">Cytoplasm</keyword>
<dbReference type="GO" id="GO:0051228">
    <property type="term" value="P:mitotic spindle disassembly"/>
    <property type="evidence" value="ECO:0007669"/>
    <property type="project" value="EnsemblFungi"/>
</dbReference>
<proteinExistence type="inferred from homology"/>
<dbReference type="GO" id="GO:0007079">
    <property type="term" value="P:mitotic chromosome movement towards spindle pole"/>
    <property type="evidence" value="ECO:0007669"/>
    <property type="project" value="EnsemblFungi"/>
</dbReference>
<dbReference type="GO" id="GO:0008017">
    <property type="term" value="F:microtubule binding"/>
    <property type="evidence" value="ECO:0007669"/>
    <property type="project" value="InterPro"/>
</dbReference>
<dbReference type="GO" id="GO:0045144">
    <property type="term" value="P:meiotic sister chromatid segregation"/>
    <property type="evidence" value="ECO:0007669"/>
    <property type="project" value="EnsemblFungi"/>
</dbReference>
<dbReference type="GO" id="GO:0070462">
    <property type="term" value="P:plus-end specific microtubule depolymerization"/>
    <property type="evidence" value="ECO:0007669"/>
    <property type="project" value="EnsemblFungi"/>
</dbReference>
<dbReference type="HOGENOM" id="CLU_001485_21_2_1"/>
<keyword evidence="7 9" id="KW-0505">Motor protein</keyword>
<dbReference type="SUPFAM" id="SSF52540">
    <property type="entry name" value="P-loop containing nucleoside triphosphate hydrolases"/>
    <property type="match status" value="1"/>
</dbReference>
<dbReference type="KEGG" id="ndi:NDAI_0I02960"/>
<evidence type="ECO:0000256" key="5">
    <source>
        <dbReference type="ARBA" id="ARBA00022840"/>
    </source>
</evidence>
<dbReference type="PANTHER" id="PTHR47968:SF13">
    <property type="entry name" value="KINESIN-LIKE PROTEIN KIF19 ISOFORM X1"/>
    <property type="match status" value="1"/>
</dbReference>
<evidence type="ECO:0000256" key="7">
    <source>
        <dbReference type="ARBA" id="ARBA00023175"/>
    </source>
</evidence>
<name>G0WGF3_NAUDC</name>
<dbReference type="OrthoDB" id="3176171at2759"/>
<dbReference type="GeneID" id="11493875"/>
<dbReference type="GO" id="GO:0007020">
    <property type="term" value="P:microtubule nucleation"/>
    <property type="evidence" value="ECO:0007669"/>
    <property type="project" value="EnsemblFungi"/>
</dbReference>
<evidence type="ECO:0000256" key="10">
    <source>
        <dbReference type="RuleBase" id="RU000394"/>
    </source>
</evidence>
<evidence type="ECO:0000256" key="4">
    <source>
        <dbReference type="ARBA" id="ARBA00022741"/>
    </source>
</evidence>
<dbReference type="GO" id="GO:0032888">
    <property type="term" value="P:regulation of mitotic spindle elongation"/>
    <property type="evidence" value="ECO:0007669"/>
    <property type="project" value="EnsemblFungi"/>
</dbReference>
<keyword evidence="14" id="KW-1185">Reference proteome</keyword>
<dbReference type="GO" id="GO:0099606">
    <property type="term" value="P:microtubule plus-end directed mitotic chromosome migration"/>
    <property type="evidence" value="ECO:0007669"/>
    <property type="project" value="EnsemblFungi"/>
</dbReference>
<dbReference type="Proteomes" id="UP000000689">
    <property type="component" value="Chromosome 9"/>
</dbReference>
<keyword evidence="8" id="KW-0206">Cytoskeleton</keyword>
<dbReference type="GO" id="GO:0000132">
    <property type="term" value="P:establishment of mitotic spindle orientation"/>
    <property type="evidence" value="ECO:0007669"/>
    <property type="project" value="EnsemblFungi"/>
</dbReference>
<dbReference type="GO" id="GO:0090307">
    <property type="term" value="P:mitotic spindle assembly"/>
    <property type="evidence" value="ECO:0007669"/>
    <property type="project" value="EnsemblFungi"/>
</dbReference>
<evidence type="ECO:0000256" key="3">
    <source>
        <dbReference type="ARBA" id="ARBA00022701"/>
    </source>
</evidence>
<dbReference type="GO" id="GO:0005524">
    <property type="term" value="F:ATP binding"/>
    <property type="evidence" value="ECO:0007669"/>
    <property type="project" value="UniProtKB-UniRule"/>
</dbReference>
<dbReference type="Pfam" id="PF00225">
    <property type="entry name" value="Kinesin"/>
    <property type="match status" value="1"/>
</dbReference>
<feature type="domain" description="Kinesin motor" evidence="12">
    <location>
        <begin position="12"/>
        <end position="481"/>
    </location>
</feature>
<dbReference type="GO" id="GO:0070463">
    <property type="term" value="F:tubulin-dependent ATPase activity"/>
    <property type="evidence" value="ECO:0007669"/>
    <property type="project" value="EnsemblFungi"/>
</dbReference>
<feature type="compositionally biased region" description="Low complexity" evidence="11">
    <location>
        <begin position="33"/>
        <end position="56"/>
    </location>
</feature>
<reference evidence="13 14" key="1">
    <citation type="journal article" date="2011" name="Proc. Natl. Acad. Sci. U.S.A.">
        <title>Evolutionary erosion of yeast sex chromosomes by mating-type switching accidents.</title>
        <authorList>
            <person name="Gordon J.L."/>
            <person name="Armisen D."/>
            <person name="Proux-Wera E."/>
            <person name="Oheigeartaigh S.S."/>
            <person name="Byrne K.P."/>
            <person name="Wolfe K.H."/>
        </authorList>
    </citation>
    <scope>NUCLEOTIDE SEQUENCE [LARGE SCALE GENOMIC DNA]</scope>
    <source>
        <strain evidence="14">ATCC 10597 / BCRC 20456 / CBS 421 / NBRC 0211 / NRRL Y-12639</strain>
    </source>
</reference>
<feature type="region of interest" description="Disordered" evidence="11">
    <location>
        <begin position="820"/>
        <end position="856"/>
    </location>
</feature>
<dbReference type="GO" id="GO:0005880">
    <property type="term" value="C:nuclear microtubule"/>
    <property type="evidence" value="ECO:0007669"/>
    <property type="project" value="EnsemblFungi"/>
</dbReference>
<dbReference type="PANTHER" id="PTHR47968">
    <property type="entry name" value="CENTROMERE PROTEIN E"/>
    <property type="match status" value="1"/>
</dbReference>
<dbReference type="OMA" id="CVDDKML"/>
<evidence type="ECO:0000256" key="8">
    <source>
        <dbReference type="ARBA" id="ARBA00023212"/>
    </source>
</evidence>
<accession>G0WGF3</accession>
<feature type="binding site" evidence="9">
    <location>
        <begin position="230"/>
        <end position="237"/>
    </location>
    <ligand>
        <name>ATP</name>
        <dbReference type="ChEBI" id="CHEBI:30616"/>
    </ligand>
</feature>
<evidence type="ECO:0000256" key="1">
    <source>
        <dbReference type="ARBA" id="ARBA00004245"/>
    </source>
</evidence>
<dbReference type="GO" id="GO:0030473">
    <property type="term" value="P:nuclear migration along microtubule"/>
    <property type="evidence" value="ECO:0007669"/>
    <property type="project" value="EnsemblFungi"/>
</dbReference>
<dbReference type="GO" id="GO:0008574">
    <property type="term" value="F:plus-end-directed microtubule motor activity"/>
    <property type="evidence" value="ECO:0007669"/>
    <property type="project" value="EnsemblFungi"/>
</dbReference>
<dbReference type="PROSITE" id="PS00411">
    <property type="entry name" value="KINESIN_MOTOR_1"/>
    <property type="match status" value="1"/>
</dbReference>
<dbReference type="FunFam" id="3.40.850.10:FF:000090">
    <property type="entry name" value="Kinesin-like protein"/>
    <property type="match status" value="1"/>
</dbReference>
<dbReference type="InterPro" id="IPR027640">
    <property type="entry name" value="Kinesin-like_fam"/>
</dbReference>
<dbReference type="EMBL" id="HE580275">
    <property type="protein sequence ID" value="CCD26864.1"/>
    <property type="molecule type" value="Genomic_DNA"/>
</dbReference>
<dbReference type="GO" id="GO:0000776">
    <property type="term" value="C:kinetochore"/>
    <property type="evidence" value="ECO:0007669"/>
    <property type="project" value="EnsemblFungi"/>
</dbReference>
<dbReference type="GO" id="GO:0031115">
    <property type="term" value="P:negative regulation of microtubule polymerization"/>
    <property type="evidence" value="ECO:0007669"/>
    <property type="project" value="EnsemblFungi"/>
</dbReference>
<evidence type="ECO:0000256" key="9">
    <source>
        <dbReference type="PROSITE-ProRule" id="PRU00283"/>
    </source>
</evidence>
<organism evidence="13 14">
    <name type="scientific">Naumovozyma dairenensis (strain ATCC 10597 / BCRC 20456 / CBS 421 / NBRC 0211 / NRRL Y-12639)</name>
    <name type="common">Saccharomyces dairenensis</name>
    <dbReference type="NCBI Taxonomy" id="1071378"/>
    <lineage>
        <taxon>Eukaryota</taxon>
        <taxon>Fungi</taxon>
        <taxon>Dikarya</taxon>
        <taxon>Ascomycota</taxon>
        <taxon>Saccharomycotina</taxon>
        <taxon>Saccharomycetes</taxon>
        <taxon>Saccharomycetales</taxon>
        <taxon>Saccharomycetaceae</taxon>
        <taxon>Naumovozyma</taxon>
    </lineage>
</organism>
<dbReference type="InterPro" id="IPR019821">
    <property type="entry name" value="Kinesin_motor_CS"/>
</dbReference>
<dbReference type="STRING" id="1071378.G0WGF3"/>
<keyword evidence="4 9" id="KW-0547">Nucleotide-binding</keyword>
<evidence type="ECO:0000256" key="11">
    <source>
        <dbReference type="SAM" id="MobiDB-lite"/>
    </source>
</evidence>
<comment type="similarity">
    <text evidence="9 10">Belongs to the TRAFAC class myosin-kinesin ATPase superfamily. Kinesin family.</text>
</comment>
<gene>
    <name evidence="13" type="primary">NDAI0I02960</name>
    <name evidence="13" type="ordered locus">NDAI_0I02960</name>
</gene>
<sequence>MSTSIPESRQSSIMVAVRVRPFTKEESIHLIDNNTTTNNNNNNNNNNNILPTNNNNIYSNQPGSASSSSSITENIGDSTLSLPASLLSTNKKLKQSSQTTTTSTNSSSTTRRKSNTTAYQNYNNTPHGLRKIIECVDDKMLIFDPIDSNPLYKISENVLNSMYSQRRNNRHRRSTLNNPPHSNAKKNEMKFVFDKIFDENSSQDEVYLGTTSSLLDSVLDGFNGTVFAYGATGCGKTYTVSGTQENPGIIFRVMQELFERMEDLKDEKTFQLSISYLEIYNEMIYDLLKPDTPSKKLIIREDKDSKISVSNLSYHYPKSVQDVIDLVIRGNINRSTSSTEANEVSSRSHAVLQIHIMQTNTKIDLTSEHTFATLSIIDLAGSERAAATKNRGERLYEGANINKSLLALGNCINALCIPTNNTRRRNIRYHIPYRDSKLTRLLKFSLGGNCKTVMIVCISPSSSHYDETLNTLKYANRAKEIKTKIIRNQQSLNRHVGSYLKMITEQKREIENLRTREAQMIELNLNRYKLSRKKIQISMDDVINNLNRNILENEKYKQVKNLKSLILCKRRFLQMVSLELNNCLNVISEDGGDTINLNCYNNCSTLIKQIGNKVQELELKFDTKDELDMIIDHCKSMDLNRLKEMENWDDSRDLINFETRLEYISESIKNEILISASMMIEKLFQNDTLMRRCKFVSGCLTTEQPERSMEIEINDLVKIDEDFEEFSRLLLNDIEDGTANIHLSQNPLYSNENKEKNMETHYDLEYSNGTNETDNKGPMLLKKVRWLADVADDGDMSIITDAQERQQQQQGITREENVLPDTDSMDIDVSGIQDNSINKGTPSNEPFRGRQPSRPSLLRHRLTNVEEV</sequence>
<evidence type="ECO:0000259" key="12">
    <source>
        <dbReference type="PROSITE" id="PS50067"/>
    </source>
</evidence>
<dbReference type="AlphaFoldDB" id="G0WGF3"/>
<dbReference type="InterPro" id="IPR027417">
    <property type="entry name" value="P-loop_NTPase"/>
</dbReference>
<dbReference type="PROSITE" id="PS50067">
    <property type="entry name" value="KINESIN_MOTOR_2"/>
    <property type="match status" value="1"/>
</dbReference>
<feature type="compositionally biased region" description="Low complexity" evidence="11">
    <location>
        <begin position="89"/>
        <end position="109"/>
    </location>
</feature>
<feature type="region of interest" description="Disordered" evidence="11">
    <location>
        <begin position="31"/>
        <end position="74"/>
    </location>
</feature>